<dbReference type="SUPFAM" id="SSF56672">
    <property type="entry name" value="DNA/RNA polymerases"/>
    <property type="match status" value="1"/>
</dbReference>
<protein>
    <recommendedName>
        <fullName evidence="1">RNA-directed RNA polymerase</fullName>
        <ecNumber evidence="1">2.7.7.48</ecNumber>
    </recommendedName>
    <alternativeName>
        <fullName evidence="7">RNA replicase beta chain</fullName>
    </alternativeName>
</protein>
<sequence length="601" mass="67311">MDRSIVLTNSSSRSKHRQEARFPRRGPLSSEAVDTLEAACQLYEALDTPVSLSCYLMVKSQLLVKGPELRQLVEKSVDPSNYLDATSVAEKFARDRLATCLMSKYRGNVGIDTRQKALERWREAEQMNLATNARFRTYASELGGFHDPSWFQGLDEILYLARRNVARCLGLFHWRHAFDKMAFGPGATQETSGSVSLFKKFSAPAVASPSCVTIASHVVGFTPHWMEALTGVIPSGPCCYLGIVAKDDASVAFVPKSAKTDRAIGIEHGLNIYIQKGIGAVIRRRLRDVGIDLDDQSTNQNLAQRAYKDSLATIDLSMASDTVATGFVRFMLPDDWFSALNSVRSHVSRFGEEEIPNQKFSSMGNGFTFELESLLFWALSCACRQLYGSDDDPIGVYGDDLVVPNYWSSQLTDTLSFCGFKVNEEKSFSSGPFYESCGKDFFLGLDVRPFFFKEGLKEPGDYYWFYNQVLDFGYRRNLRGWGGRFGRVLGCIFRSIRPVYRFRVPRGWGSDTGFYSSRPEDAPPFFTRNGWCIYRFKYWGNRAATVQTDCAGGLAAKLSQLVDSGPRFVLNEVLPGSGNSFPVRARKAARRTAVGYTHSWS</sequence>
<evidence type="ECO:0000256" key="3">
    <source>
        <dbReference type="ARBA" id="ARBA00022679"/>
    </source>
</evidence>
<dbReference type="Pfam" id="PF03431">
    <property type="entry name" value="RNA_replicase_B"/>
    <property type="match status" value="1"/>
</dbReference>
<evidence type="ECO:0000256" key="7">
    <source>
        <dbReference type="ARBA" id="ARBA00030248"/>
    </source>
</evidence>
<gene>
    <name evidence="12" type="ORF">H2RhizoLitter71276_000002</name>
</gene>
<reference evidence="12" key="1">
    <citation type="submission" date="2019-05" db="EMBL/GenBank/DDBJ databases">
        <title>Metatranscriptomic reconstruction reveals RNA viruses with the potential to shape carbon cycling in soil.</title>
        <authorList>
            <person name="Starr E.P."/>
            <person name="Nuccio E."/>
            <person name="Pett-Ridge J."/>
            <person name="Banfield J.F."/>
            <person name="Firestone M.K."/>
        </authorList>
    </citation>
    <scope>NUCLEOTIDE SEQUENCE</scope>
    <source>
        <strain evidence="12">H2_Rhizo_Litter_7_scaffold_1276</strain>
    </source>
</reference>
<dbReference type="InterPro" id="IPR043502">
    <property type="entry name" value="DNA/RNA_pol_sf"/>
</dbReference>
<keyword evidence="2 12" id="KW-0696">RNA-directed RNA polymerase</keyword>
<evidence type="ECO:0000256" key="1">
    <source>
        <dbReference type="ARBA" id="ARBA00012494"/>
    </source>
</evidence>
<dbReference type="EC" id="2.7.7.48" evidence="1"/>
<feature type="binding site" evidence="9">
    <location>
        <position position="400"/>
    </location>
    <ligand>
        <name>Mg(2+)</name>
        <dbReference type="ChEBI" id="CHEBI:18420"/>
        <label>2</label>
    </ligand>
</feature>
<evidence type="ECO:0000256" key="4">
    <source>
        <dbReference type="ARBA" id="ARBA00022695"/>
    </source>
</evidence>
<dbReference type="InterPro" id="IPR007096">
    <property type="entry name" value="RNA-dir_Rpol_cat_phage"/>
</dbReference>
<feature type="binding site" evidence="9">
    <location>
        <position position="399"/>
    </location>
    <ligand>
        <name>Mg(2+)</name>
        <dbReference type="ChEBI" id="CHEBI:18420"/>
        <label>2</label>
    </ligand>
</feature>
<evidence type="ECO:0000256" key="5">
    <source>
        <dbReference type="ARBA" id="ARBA00022741"/>
    </source>
</evidence>
<comment type="catalytic activity">
    <reaction evidence="8">
        <text>RNA(n) + a ribonucleoside 5'-triphosphate = RNA(n+1) + diphosphate</text>
        <dbReference type="Rhea" id="RHEA:21248"/>
        <dbReference type="Rhea" id="RHEA-COMP:14527"/>
        <dbReference type="Rhea" id="RHEA-COMP:17342"/>
        <dbReference type="ChEBI" id="CHEBI:33019"/>
        <dbReference type="ChEBI" id="CHEBI:61557"/>
        <dbReference type="ChEBI" id="CHEBI:140395"/>
        <dbReference type="EC" id="2.7.7.48"/>
    </reaction>
</comment>
<keyword evidence="3" id="KW-0808">Transferase</keyword>
<dbReference type="GO" id="GO:0000166">
    <property type="term" value="F:nucleotide binding"/>
    <property type="evidence" value="ECO:0007669"/>
    <property type="project" value="UniProtKB-KW"/>
</dbReference>
<feature type="region of interest" description="Disordered" evidence="10">
    <location>
        <begin position="1"/>
        <end position="27"/>
    </location>
</feature>
<keyword evidence="5" id="KW-0547">Nucleotide-binding</keyword>
<feature type="domain" description="RdRp catalytic" evidence="11">
    <location>
        <begin position="300"/>
        <end position="431"/>
    </location>
</feature>
<proteinExistence type="predicted"/>
<dbReference type="GO" id="GO:0039694">
    <property type="term" value="P:viral RNA genome replication"/>
    <property type="evidence" value="ECO:0007669"/>
    <property type="project" value="InterPro"/>
</dbReference>
<feature type="compositionally biased region" description="Polar residues" evidence="10">
    <location>
        <begin position="1"/>
        <end position="12"/>
    </location>
</feature>
<comment type="cofactor">
    <cofactor evidence="9">
        <name>Mg(2+)</name>
        <dbReference type="ChEBI" id="CHEBI:18420"/>
    </cofactor>
    <text evidence="9">Binds 2 Mg(2+) per subunit.</text>
</comment>
<evidence type="ECO:0000259" key="11">
    <source>
        <dbReference type="PROSITE" id="PS50522"/>
    </source>
</evidence>
<dbReference type="InterPro" id="IPR005093">
    <property type="entry name" value="RNArep_beta"/>
</dbReference>
<evidence type="ECO:0000313" key="12">
    <source>
        <dbReference type="EMBL" id="QDH89170.1"/>
    </source>
</evidence>
<evidence type="ECO:0000256" key="10">
    <source>
        <dbReference type="SAM" id="MobiDB-lite"/>
    </source>
</evidence>
<dbReference type="GO" id="GO:0003968">
    <property type="term" value="F:RNA-directed RNA polymerase activity"/>
    <property type="evidence" value="ECO:0007669"/>
    <property type="project" value="UniProtKB-KW"/>
</dbReference>
<dbReference type="PROSITE" id="PS50522">
    <property type="entry name" value="RDRP_PHAGE"/>
    <property type="match status" value="1"/>
</dbReference>
<accession>A0A514D6C1</accession>
<evidence type="ECO:0000256" key="2">
    <source>
        <dbReference type="ARBA" id="ARBA00022484"/>
    </source>
</evidence>
<dbReference type="GO" id="GO:0046872">
    <property type="term" value="F:metal ion binding"/>
    <property type="evidence" value="ECO:0007669"/>
    <property type="project" value="UniProtKB-KW"/>
</dbReference>
<organism evidence="12">
    <name type="scientific">Leviviridae sp</name>
    <dbReference type="NCBI Taxonomy" id="2027243"/>
    <lineage>
        <taxon>Viruses</taxon>
        <taxon>Riboviria</taxon>
        <taxon>Orthornavirae</taxon>
        <taxon>Lenarviricota</taxon>
        <taxon>Leviviricetes</taxon>
        <taxon>Norzivirales</taxon>
        <taxon>Fiersviridae</taxon>
    </lineage>
</organism>
<evidence type="ECO:0000256" key="9">
    <source>
        <dbReference type="PIRSR" id="PIRSR605093-1"/>
    </source>
</evidence>
<keyword evidence="9" id="KW-0460">Magnesium</keyword>
<evidence type="ECO:0000256" key="6">
    <source>
        <dbReference type="ARBA" id="ARBA00022953"/>
    </source>
</evidence>
<dbReference type="EMBL" id="MN034654">
    <property type="protein sequence ID" value="QDH89170.1"/>
    <property type="molecule type" value="Genomic_RNA"/>
</dbReference>
<keyword evidence="9" id="KW-0479">Metal-binding</keyword>
<keyword evidence="6" id="KW-0693">Viral RNA replication</keyword>
<evidence type="ECO:0000256" key="8">
    <source>
        <dbReference type="ARBA" id="ARBA00048744"/>
    </source>
</evidence>
<feature type="binding site" evidence="9">
    <location>
        <position position="315"/>
    </location>
    <ligand>
        <name>Mg(2+)</name>
        <dbReference type="ChEBI" id="CHEBI:18420"/>
        <label>2</label>
    </ligand>
</feature>
<keyword evidence="4" id="KW-0548">Nucleotidyltransferase</keyword>
<name>A0A514D6C1_9VIRU</name>